<accession>A0A0U5G4B2</accession>
<proteinExistence type="predicted"/>
<dbReference type="AlphaFoldDB" id="A0A0U5G4B2"/>
<keyword evidence="2" id="KW-1185">Reference proteome</keyword>
<name>A0A0U5G4B2_XANCI</name>
<evidence type="ECO:0000313" key="2">
    <source>
        <dbReference type="Proteomes" id="UP000052230"/>
    </source>
</evidence>
<sequence>MKVKTYDLRRAWLLREIGKERRVDVLNADFVERYAEATGARIKRSMWGAGWCSLLSDELRRMYKARLLQRVAVGLSSGSWQPGFPKWVYSYRLSGIGIEALGELPGEDVA</sequence>
<dbReference type="Proteomes" id="UP000052230">
    <property type="component" value="Unassembled WGS sequence"/>
</dbReference>
<evidence type="ECO:0000313" key="1">
    <source>
        <dbReference type="EMBL" id="CEG14731.1"/>
    </source>
</evidence>
<dbReference type="RefSeq" id="WP_059024070.1">
    <property type="nucleotide sequence ID" value="NZ_CP020883.1"/>
</dbReference>
<comment type="caution">
    <text evidence="1">The sequence shown here is derived from an EMBL/GenBank/DDBJ whole genome shotgun (WGS) entry which is preliminary data.</text>
</comment>
<organism evidence="1 2">
    <name type="scientific">Xanthomonas citri pv. citri</name>
    <dbReference type="NCBI Taxonomy" id="611301"/>
    <lineage>
        <taxon>Bacteria</taxon>
        <taxon>Pseudomonadati</taxon>
        <taxon>Pseudomonadota</taxon>
        <taxon>Gammaproteobacteria</taxon>
        <taxon>Lysobacterales</taxon>
        <taxon>Lysobacteraceae</taxon>
        <taxon>Xanthomonas</taxon>
    </lineage>
</organism>
<dbReference type="EMBL" id="CCXZ01000025">
    <property type="protein sequence ID" value="CEG14731.1"/>
    <property type="molecule type" value="Genomic_DNA"/>
</dbReference>
<protein>
    <submittedName>
        <fullName evidence="1">Uncharacterized protein</fullName>
    </submittedName>
</protein>
<gene>
    <name evidence="1" type="ORF">XAC3562_1200054</name>
</gene>
<reference evidence="1 2" key="1">
    <citation type="submission" date="2014-09" db="EMBL/GenBank/DDBJ databases">
        <authorList>
            <person name="Regsiter A."/>
        </authorList>
    </citation>
    <scope>NUCLEOTIDE SEQUENCE [LARGE SCALE GENOMIC DNA]</scope>
</reference>